<dbReference type="RefSeq" id="WP_131409997.1">
    <property type="nucleotide sequence ID" value="NZ_SJTG01000002.1"/>
</dbReference>
<sequence>MTARTGVRILAVAASIGMAAAILAGLLVLGSPMHQRALRLDSRRVSDLSVISLQITEYWSQHKALPPDLASLGMARNLTGDPVSGAAYEYAVIGAEKYRLCASFDAASEPSGRSSGAYIPAGSALRWDHPAGKHCYELGAKHGSAVAEQMTSMGP</sequence>
<protein>
    <recommendedName>
        <fullName evidence="4">Type II secretion system protein</fullName>
    </recommendedName>
</protein>
<evidence type="ECO:0008006" key="4">
    <source>
        <dbReference type="Google" id="ProtNLM"/>
    </source>
</evidence>
<proteinExistence type="predicted"/>
<accession>A0A4R0YQH1</accession>
<dbReference type="EMBL" id="SJTG01000002">
    <property type="protein sequence ID" value="TCI11217.1"/>
    <property type="molecule type" value="Genomic_DNA"/>
</dbReference>
<dbReference type="AlphaFoldDB" id="A0A4R0YQH1"/>
<reference evidence="2 3" key="1">
    <citation type="submission" date="2019-02" db="EMBL/GenBank/DDBJ databases">
        <title>Dyella amyloliquefaciens sp. nov., isolated from forest soil.</title>
        <authorList>
            <person name="Gao Z.-H."/>
            <person name="Qiu L.-H."/>
        </authorList>
    </citation>
    <scope>NUCLEOTIDE SEQUENCE [LARGE SCALE GENOMIC DNA]</scope>
    <source>
        <strain evidence="2 3">KACC 12747</strain>
    </source>
</reference>
<keyword evidence="3" id="KW-1185">Reference proteome</keyword>
<organism evidence="2 3">
    <name type="scientific">Dyella soli</name>
    <dbReference type="NCBI Taxonomy" id="522319"/>
    <lineage>
        <taxon>Bacteria</taxon>
        <taxon>Pseudomonadati</taxon>
        <taxon>Pseudomonadota</taxon>
        <taxon>Gammaproteobacteria</taxon>
        <taxon>Lysobacterales</taxon>
        <taxon>Rhodanobacteraceae</taxon>
        <taxon>Dyella</taxon>
    </lineage>
</organism>
<name>A0A4R0YQH1_9GAMM</name>
<keyword evidence="1" id="KW-1133">Transmembrane helix</keyword>
<keyword evidence="1" id="KW-0812">Transmembrane</keyword>
<feature type="transmembrane region" description="Helical" evidence="1">
    <location>
        <begin position="6"/>
        <end position="29"/>
    </location>
</feature>
<evidence type="ECO:0000313" key="3">
    <source>
        <dbReference type="Proteomes" id="UP000291822"/>
    </source>
</evidence>
<evidence type="ECO:0000313" key="2">
    <source>
        <dbReference type="EMBL" id="TCI11217.1"/>
    </source>
</evidence>
<dbReference type="Proteomes" id="UP000291822">
    <property type="component" value="Unassembled WGS sequence"/>
</dbReference>
<evidence type="ECO:0000256" key="1">
    <source>
        <dbReference type="SAM" id="Phobius"/>
    </source>
</evidence>
<comment type="caution">
    <text evidence="2">The sequence shown here is derived from an EMBL/GenBank/DDBJ whole genome shotgun (WGS) entry which is preliminary data.</text>
</comment>
<keyword evidence="1" id="KW-0472">Membrane</keyword>
<gene>
    <name evidence="2" type="ORF">EZM97_20640</name>
</gene>